<evidence type="ECO:0000313" key="4">
    <source>
        <dbReference type="EMBL" id="SMF29306.1"/>
    </source>
</evidence>
<dbReference type="STRING" id="1513793.SAMN06296036_10992"/>
<feature type="active site" description="Nucleophile" evidence="3">
    <location>
        <position position="298"/>
    </location>
</feature>
<feature type="active site" description="Proton donor" evidence="3">
    <location>
        <position position="201"/>
    </location>
</feature>
<protein>
    <submittedName>
        <fullName evidence="4">N-Dimethylarginine dimethylaminohydrolase</fullName>
    </submittedName>
</protein>
<name>A0A1Y6BZX4_9BACT</name>
<dbReference type="GO" id="GO:0016403">
    <property type="term" value="F:dimethylargininase activity"/>
    <property type="evidence" value="ECO:0007669"/>
    <property type="project" value="TreeGrafter"/>
</dbReference>
<dbReference type="GO" id="GO:0016597">
    <property type="term" value="F:amino acid binding"/>
    <property type="evidence" value="ECO:0007669"/>
    <property type="project" value="TreeGrafter"/>
</dbReference>
<proteinExistence type="inferred from homology"/>
<dbReference type="GO" id="GO:0045429">
    <property type="term" value="P:positive regulation of nitric oxide biosynthetic process"/>
    <property type="evidence" value="ECO:0007669"/>
    <property type="project" value="TreeGrafter"/>
</dbReference>
<dbReference type="Gene3D" id="3.75.10.10">
    <property type="entry name" value="L-arginine/glycine Amidinotransferase, Chain A"/>
    <property type="match status" value="1"/>
</dbReference>
<dbReference type="PANTHER" id="PTHR12737:SF9">
    <property type="entry name" value="DIMETHYLARGININASE"/>
    <property type="match status" value="1"/>
</dbReference>
<organism evidence="4 5">
    <name type="scientific">Pseudobacteriovorax antillogorgiicola</name>
    <dbReference type="NCBI Taxonomy" id="1513793"/>
    <lineage>
        <taxon>Bacteria</taxon>
        <taxon>Pseudomonadati</taxon>
        <taxon>Bdellovibrionota</taxon>
        <taxon>Oligoflexia</taxon>
        <taxon>Oligoflexales</taxon>
        <taxon>Pseudobacteriovoracaceae</taxon>
        <taxon>Pseudobacteriovorax</taxon>
    </lineage>
</organism>
<reference evidence="5" key="1">
    <citation type="submission" date="2017-04" db="EMBL/GenBank/DDBJ databases">
        <authorList>
            <person name="Varghese N."/>
            <person name="Submissions S."/>
        </authorList>
    </citation>
    <scope>NUCLEOTIDE SEQUENCE [LARGE SCALE GENOMIC DNA]</scope>
    <source>
        <strain evidence="5">RKEM611</strain>
    </source>
</reference>
<evidence type="ECO:0000256" key="1">
    <source>
        <dbReference type="ARBA" id="ARBA00008532"/>
    </source>
</evidence>
<dbReference type="RefSeq" id="WP_132319352.1">
    <property type="nucleotide sequence ID" value="NZ_FWZT01000009.1"/>
</dbReference>
<evidence type="ECO:0000256" key="2">
    <source>
        <dbReference type="ARBA" id="ARBA00022801"/>
    </source>
</evidence>
<evidence type="ECO:0000256" key="3">
    <source>
        <dbReference type="PIRSR" id="PIRSR633199-1"/>
    </source>
</evidence>
<dbReference type="Proteomes" id="UP000192907">
    <property type="component" value="Unassembled WGS sequence"/>
</dbReference>
<dbReference type="Pfam" id="PF19420">
    <property type="entry name" value="DDAH_eukar"/>
    <property type="match status" value="1"/>
</dbReference>
<dbReference type="PANTHER" id="PTHR12737">
    <property type="entry name" value="DIMETHYLARGININE DIMETHYLAMINOHYDROLASE"/>
    <property type="match status" value="1"/>
</dbReference>
<dbReference type="InterPro" id="IPR033199">
    <property type="entry name" value="DDAH-like"/>
</dbReference>
<evidence type="ECO:0000313" key="5">
    <source>
        <dbReference type="Proteomes" id="UP000192907"/>
    </source>
</evidence>
<comment type="similarity">
    <text evidence="1">Belongs to the DDAH family.</text>
</comment>
<dbReference type="GO" id="GO:0000052">
    <property type="term" value="P:citrulline metabolic process"/>
    <property type="evidence" value="ECO:0007669"/>
    <property type="project" value="TreeGrafter"/>
</dbReference>
<accession>A0A1Y6BZX4</accession>
<dbReference type="GO" id="GO:0006525">
    <property type="term" value="P:arginine metabolic process"/>
    <property type="evidence" value="ECO:0007669"/>
    <property type="project" value="TreeGrafter"/>
</dbReference>
<sequence length="304" mass="33849">MGRHLFGKESLDRHSIQKAATMPMPRGVFFVKPDYFDVDHALNPHMLDADGKPHKISKSLADEQWQALKEVYQGLGLQTKVLAAKQGCPDMVFCANQSFPYLDQQGRPSALMSNMADDTRHAEVESIADSLKNLGFQTSYLPERTPTTLLEGMGDALWVPGKRFICGGYGFRTHASIYESVSRLVDAPILALELKNPKFYHLDTCLSILNETTILACREAFQDSDWQALETVFDQIIMVPLVEADSPGFACNAHCPDGKHVILQQGNPETERLLELAGFTPIPLDTSEFIKSGGSVFCMKQIYF</sequence>
<keyword evidence="2 4" id="KW-0378">Hydrolase</keyword>
<gene>
    <name evidence="4" type="ORF">SAMN06296036_10992</name>
</gene>
<dbReference type="EMBL" id="FWZT01000009">
    <property type="protein sequence ID" value="SMF29306.1"/>
    <property type="molecule type" value="Genomic_DNA"/>
</dbReference>
<dbReference type="SUPFAM" id="SSF55909">
    <property type="entry name" value="Pentein"/>
    <property type="match status" value="1"/>
</dbReference>
<dbReference type="OrthoDB" id="9814070at2"/>
<keyword evidence="5" id="KW-1185">Reference proteome</keyword>
<dbReference type="AlphaFoldDB" id="A0A1Y6BZX4"/>